<feature type="region of interest" description="Disordered" evidence="1">
    <location>
        <begin position="137"/>
        <end position="161"/>
    </location>
</feature>
<gene>
    <name evidence="2" type="ORF">CYMTET_20348</name>
</gene>
<dbReference type="AlphaFoldDB" id="A0AAE0L4B3"/>
<dbReference type="Proteomes" id="UP001190700">
    <property type="component" value="Unassembled WGS sequence"/>
</dbReference>
<comment type="caution">
    <text evidence="2">The sequence shown here is derived from an EMBL/GenBank/DDBJ whole genome shotgun (WGS) entry which is preliminary data.</text>
</comment>
<evidence type="ECO:0000313" key="2">
    <source>
        <dbReference type="EMBL" id="KAK3271294.1"/>
    </source>
</evidence>
<evidence type="ECO:0000256" key="1">
    <source>
        <dbReference type="SAM" id="MobiDB-lite"/>
    </source>
</evidence>
<sequence length="284" mass="30379">MKKGIHGTTWLAGITTSDSFVVELPNSLIATAPAPGAGLHAHENNYAAIVAATGEQSTGGIDYSNGEQKERKHLLAAFYQERNLTAKAKQVDAIMETNTAEEISASCLEKYGADPFATNSALEIPVALPAFEATDARKVSTSNDPNPVPAPPPPPPTMAPDVAEKRGMLEAFYQKHSPAQVAQVEAIMDAYTVEHIQETCMQKYGADPFEPAPPPPPPPAMAPDVAEKRGMLEAFYQKHSPAQVAQVEAIMDAYTVEHIQETCMQKYGADPFEPAPPPPPPPAI</sequence>
<organism evidence="2 3">
    <name type="scientific">Cymbomonas tetramitiformis</name>
    <dbReference type="NCBI Taxonomy" id="36881"/>
    <lineage>
        <taxon>Eukaryota</taxon>
        <taxon>Viridiplantae</taxon>
        <taxon>Chlorophyta</taxon>
        <taxon>Pyramimonadophyceae</taxon>
        <taxon>Pyramimonadales</taxon>
        <taxon>Pyramimonadaceae</taxon>
        <taxon>Cymbomonas</taxon>
    </lineage>
</organism>
<protein>
    <submittedName>
        <fullName evidence="2">Uncharacterized protein</fullName>
    </submittedName>
</protein>
<dbReference type="EMBL" id="LGRX02009865">
    <property type="protein sequence ID" value="KAK3271294.1"/>
    <property type="molecule type" value="Genomic_DNA"/>
</dbReference>
<name>A0AAE0L4B3_9CHLO</name>
<feature type="compositionally biased region" description="Pro residues" evidence="1">
    <location>
        <begin position="146"/>
        <end position="158"/>
    </location>
</feature>
<proteinExistence type="predicted"/>
<evidence type="ECO:0000313" key="3">
    <source>
        <dbReference type="Proteomes" id="UP001190700"/>
    </source>
</evidence>
<keyword evidence="3" id="KW-1185">Reference proteome</keyword>
<accession>A0AAE0L4B3</accession>
<reference evidence="2 3" key="1">
    <citation type="journal article" date="2015" name="Genome Biol. Evol.">
        <title>Comparative Genomics of a Bacterivorous Green Alga Reveals Evolutionary Causalities and Consequences of Phago-Mixotrophic Mode of Nutrition.</title>
        <authorList>
            <person name="Burns J.A."/>
            <person name="Paasch A."/>
            <person name="Narechania A."/>
            <person name="Kim E."/>
        </authorList>
    </citation>
    <scope>NUCLEOTIDE SEQUENCE [LARGE SCALE GENOMIC DNA]</scope>
    <source>
        <strain evidence="2 3">PLY_AMNH</strain>
    </source>
</reference>